<feature type="transmembrane region" description="Helical" evidence="7">
    <location>
        <begin position="77"/>
        <end position="98"/>
    </location>
</feature>
<dbReference type="GO" id="GO:0016413">
    <property type="term" value="F:O-acetyltransferase activity"/>
    <property type="evidence" value="ECO:0007669"/>
    <property type="project" value="TreeGrafter"/>
</dbReference>
<keyword evidence="9" id="KW-0808">Transferase</keyword>
<feature type="transmembrane region" description="Helical" evidence="7">
    <location>
        <begin position="260"/>
        <end position="282"/>
    </location>
</feature>
<comment type="caution">
    <text evidence="9">The sequence shown here is derived from an EMBL/GenBank/DDBJ whole genome shotgun (WGS) entry which is preliminary data.</text>
</comment>
<feature type="transmembrane region" description="Helical" evidence="7">
    <location>
        <begin position="42"/>
        <end position="65"/>
    </location>
</feature>
<keyword evidence="6 7" id="KW-0472">Membrane</keyword>
<evidence type="ECO:0000313" key="9">
    <source>
        <dbReference type="EMBL" id="HIR89913.1"/>
    </source>
</evidence>
<dbReference type="GO" id="GO:0005886">
    <property type="term" value="C:plasma membrane"/>
    <property type="evidence" value="ECO:0007669"/>
    <property type="project" value="UniProtKB-SubCell"/>
</dbReference>
<evidence type="ECO:0000256" key="4">
    <source>
        <dbReference type="ARBA" id="ARBA00022692"/>
    </source>
</evidence>
<reference evidence="9" key="1">
    <citation type="submission" date="2020-10" db="EMBL/GenBank/DDBJ databases">
        <authorList>
            <person name="Gilroy R."/>
        </authorList>
    </citation>
    <scope>NUCLEOTIDE SEQUENCE</scope>
    <source>
        <strain evidence="9">ChiW13-3771</strain>
    </source>
</reference>
<dbReference type="PANTHER" id="PTHR40074:SF2">
    <property type="entry name" value="O-ACETYLTRANSFERASE WECH"/>
    <property type="match status" value="1"/>
</dbReference>
<evidence type="ECO:0000256" key="5">
    <source>
        <dbReference type="ARBA" id="ARBA00022989"/>
    </source>
</evidence>
<protein>
    <submittedName>
        <fullName evidence="9">Acyltransferase</fullName>
    </submittedName>
</protein>
<evidence type="ECO:0000259" key="8">
    <source>
        <dbReference type="Pfam" id="PF01757"/>
    </source>
</evidence>
<dbReference type="EMBL" id="DVHN01000188">
    <property type="protein sequence ID" value="HIR89913.1"/>
    <property type="molecule type" value="Genomic_DNA"/>
</dbReference>
<evidence type="ECO:0000256" key="6">
    <source>
        <dbReference type="ARBA" id="ARBA00023136"/>
    </source>
</evidence>
<feature type="transmembrane region" description="Helical" evidence="7">
    <location>
        <begin position="12"/>
        <end position="30"/>
    </location>
</feature>
<keyword evidence="9" id="KW-0012">Acyltransferase</keyword>
<dbReference type="Pfam" id="PF01757">
    <property type="entry name" value="Acyl_transf_3"/>
    <property type="match status" value="1"/>
</dbReference>
<evidence type="ECO:0000313" key="10">
    <source>
        <dbReference type="Proteomes" id="UP000824201"/>
    </source>
</evidence>
<comment type="similarity">
    <text evidence="2">Belongs to the acyltransferase 3 family.</text>
</comment>
<keyword evidence="3" id="KW-1003">Cell membrane</keyword>
<organism evidence="9 10">
    <name type="scientific">Candidatus Fimimorpha faecalis</name>
    <dbReference type="NCBI Taxonomy" id="2840824"/>
    <lineage>
        <taxon>Bacteria</taxon>
        <taxon>Bacillati</taxon>
        <taxon>Bacillota</taxon>
        <taxon>Clostridia</taxon>
        <taxon>Eubacteriales</taxon>
        <taxon>Candidatus Fimimorpha</taxon>
    </lineage>
</organism>
<comment type="subcellular location">
    <subcellularLocation>
        <location evidence="1">Cell membrane</location>
        <topology evidence="1">Multi-pass membrane protein</topology>
    </subcellularLocation>
</comment>
<dbReference type="AlphaFoldDB" id="A0A9D1EH90"/>
<feature type="transmembrane region" description="Helical" evidence="7">
    <location>
        <begin position="150"/>
        <end position="180"/>
    </location>
</feature>
<keyword evidence="5 7" id="KW-1133">Transmembrane helix</keyword>
<feature type="transmembrane region" description="Helical" evidence="7">
    <location>
        <begin position="232"/>
        <end position="254"/>
    </location>
</feature>
<evidence type="ECO:0000256" key="3">
    <source>
        <dbReference type="ARBA" id="ARBA00022475"/>
    </source>
</evidence>
<evidence type="ECO:0000256" key="7">
    <source>
        <dbReference type="SAM" id="Phobius"/>
    </source>
</evidence>
<keyword evidence="4 7" id="KW-0812">Transmembrane</keyword>
<dbReference type="GO" id="GO:0009246">
    <property type="term" value="P:enterobacterial common antigen biosynthetic process"/>
    <property type="evidence" value="ECO:0007669"/>
    <property type="project" value="TreeGrafter"/>
</dbReference>
<evidence type="ECO:0000256" key="1">
    <source>
        <dbReference type="ARBA" id="ARBA00004651"/>
    </source>
</evidence>
<dbReference type="PANTHER" id="PTHR40074">
    <property type="entry name" value="O-ACETYLTRANSFERASE WECH"/>
    <property type="match status" value="1"/>
</dbReference>
<accession>A0A9D1EH90</accession>
<gene>
    <name evidence="9" type="ORF">IAC96_13295</name>
</gene>
<dbReference type="InterPro" id="IPR002656">
    <property type="entry name" value="Acyl_transf_3_dom"/>
</dbReference>
<feature type="transmembrane region" description="Helical" evidence="7">
    <location>
        <begin position="123"/>
        <end position="143"/>
    </location>
</feature>
<evidence type="ECO:0000256" key="2">
    <source>
        <dbReference type="ARBA" id="ARBA00007400"/>
    </source>
</evidence>
<feature type="domain" description="Acyltransferase 3" evidence="8">
    <location>
        <begin position="9"/>
        <end position="346"/>
    </location>
</feature>
<dbReference type="Proteomes" id="UP000824201">
    <property type="component" value="Unassembled WGS sequence"/>
</dbReference>
<name>A0A9D1EH90_9FIRM</name>
<proteinExistence type="inferred from homology"/>
<sequence>MVNVKKRIPWVDLMETIAMYLVVLYHGTIYAENSELDKCLMYFFRTIISTSVPIFFFVNGYLLFNRKFELKKHILKTIRLIVLTGIWAVITLGLLMVIKNEYLTFSDMLKYLWTWKLGWLNHLWYMGALVCIYIFFPLLKVVYDTNKKIFIYFTVVCAIVTFGNSLMNVAATVVSCLLNMGDTFYDVNFFNMFNPLRGIYGYTFVYFCFGGMIPLIYNRIVSIESKKRNRIAIVGLLMNLFLLFGIGIMYSNLLDEMWDVAWNSCGTIFTFLNVFFIFVLCLNFNSDNKLISTISKNTMGIYFLHELFIQLTRPSIMSNPLLCNFFVNIIYAGLIVLVSLAFCIGLKKIPGIRFLLK</sequence>
<reference evidence="9" key="2">
    <citation type="journal article" date="2021" name="PeerJ">
        <title>Extensive microbial diversity within the chicken gut microbiome revealed by metagenomics and culture.</title>
        <authorList>
            <person name="Gilroy R."/>
            <person name="Ravi A."/>
            <person name="Getino M."/>
            <person name="Pursley I."/>
            <person name="Horton D.L."/>
            <person name="Alikhan N.F."/>
            <person name="Baker D."/>
            <person name="Gharbi K."/>
            <person name="Hall N."/>
            <person name="Watson M."/>
            <person name="Adriaenssens E.M."/>
            <person name="Foster-Nyarko E."/>
            <person name="Jarju S."/>
            <person name="Secka A."/>
            <person name="Antonio M."/>
            <person name="Oren A."/>
            <person name="Chaudhuri R.R."/>
            <person name="La Ragione R."/>
            <person name="Hildebrand F."/>
            <person name="Pallen M.J."/>
        </authorList>
    </citation>
    <scope>NUCLEOTIDE SEQUENCE</scope>
    <source>
        <strain evidence="9">ChiW13-3771</strain>
    </source>
</reference>
<feature type="transmembrane region" description="Helical" evidence="7">
    <location>
        <begin position="200"/>
        <end position="220"/>
    </location>
</feature>
<feature type="transmembrane region" description="Helical" evidence="7">
    <location>
        <begin position="325"/>
        <end position="346"/>
    </location>
</feature>